<keyword evidence="3" id="KW-1185">Reference proteome</keyword>
<dbReference type="AlphaFoldDB" id="A0A310S9Z8"/>
<evidence type="ECO:0000313" key="2">
    <source>
        <dbReference type="EMBL" id="OAD53391.1"/>
    </source>
</evidence>
<name>A0A310S9Z8_9HYME</name>
<evidence type="ECO:0000256" key="1">
    <source>
        <dbReference type="SAM" id="MobiDB-lite"/>
    </source>
</evidence>
<reference evidence="2 3" key="1">
    <citation type="submission" date="2015-07" db="EMBL/GenBank/DDBJ databases">
        <title>The genome of Eufriesea mexicana.</title>
        <authorList>
            <person name="Pan H."/>
            <person name="Kapheim K."/>
        </authorList>
    </citation>
    <scope>NUCLEOTIDE SEQUENCE [LARGE SCALE GENOMIC DNA]</scope>
    <source>
        <strain evidence="2">0111107269</strain>
        <tissue evidence="2">Whole body</tissue>
    </source>
</reference>
<accession>A0A310S9Z8</accession>
<evidence type="ECO:0000313" key="3">
    <source>
        <dbReference type="Proteomes" id="UP000250275"/>
    </source>
</evidence>
<proteinExistence type="predicted"/>
<dbReference type="Proteomes" id="UP000250275">
    <property type="component" value="Unassembled WGS sequence"/>
</dbReference>
<sequence length="93" mass="10406">MLMTELGSLTKEGTNEESDEHTIAIENNTVPLEELLVNSTVPAATVAVKVCDDSADETGRGNIEKQKRGILSNFQRRTFSRFFSVSRERLVLY</sequence>
<gene>
    <name evidence="2" type="ORF">WN48_10269</name>
</gene>
<organism evidence="2 3">
    <name type="scientific">Eufriesea mexicana</name>
    <dbReference type="NCBI Taxonomy" id="516756"/>
    <lineage>
        <taxon>Eukaryota</taxon>
        <taxon>Metazoa</taxon>
        <taxon>Ecdysozoa</taxon>
        <taxon>Arthropoda</taxon>
        <taxon>Hexapoda</taxon>
        <taxon>Insecta</taxon>
        <taxon>Pterygota</taxon>
        <taxon>Neoptera</taxon>
        <taxon>Endopterygota</taxon>
        <taxon>Hymenoptera</taxon>
        <taxon>Apocrita</taxon>
        <taxon>Aculeata</taxon>
        <taxon>Apoidea</taxon>
        <taxon>Anthophila</taxon>
        <taxon>Apidae</taxon>
        <taxon>Eufriesea</taxon>
    </lineage>
</organism>
<dbReference type="EMBL" id="KQ767621">
    <property type="protein sequence ID" value="OAD53391.1"/>
    <property type="molecule type" value="Genomic_DNA"/>
</dbReference>
<feature type="region of interest" description="Disordered" evidence="1">
    <location>
        <begin position="1"/>
        <end position="21"/>
    </location>
</feature>
<protein>
    <submittedName>
        <fullName evidence="2">Uncharacterized protein</fullName>
    </submittedName>
</protein>